<keyword evidence="1" id="KW-0472">Membrane</keyword>
<evidence type="ECO:0000313" key="3">
    <source>
        <dbReference type="Proteomes" id="UP000007875"/>
    </source>
</evidence>
<dbReference type="AlphaFoldDB" id="H2YWB1"/>
<proteinExistence type="predicted"/>
<reference evidence="2" key="3">
    <citation type="submission" date="2025-09" db="UniProtKB">
        <authorList>
            <consortium name="Ensembl"/>
        </authorList>
    </citation>
    <scope>IDENTIFICATION</scope>
</reference>
<evidence type="ECO:0000313" key="2">
    <source>
        <dbReference type="Ensembl" id="ENSCSAVP00000009622.1"/>
    </source>
</evidence>
<keyword evidence="1" id="KW-0812">Transmembrane</keyword>
<protein>
    <submittedName>
        <fullName evidence="2">Uncharacterized protein</fullName>
    </submittedName>
</protein>
<dbReference type="Ensembl" id="ENSCSAVT00000009740.1">
    <property type="protein sequence ID" value="ENSCSAVP00000009622.1"/>
    <property type="gene ID" value="ENSCSAVG00000005645.1"/>
</dbReference>
<name>H2YWB1_CIOSA</name>
<sequence>MYLVFHLILFFLDFSSLEHVHLALRHFFLFLEHFLLLHLFDLFDLLPFLCFTFLDLLLR</sequence>
<reference evidence="3" key="1">
    <citation type="submission" date="2003-08" db="EMBL/GenBank/DDBJ databases">
        <authorList>
            <person name="Birren B."/>
            <person name="Nusbaum C."/>
            <person name="Abebe A."/>
            <person name="Abouelleil A."/>
            <person name="Adekoya E."/>
            <person name="Ait-zahra M."/>
            <person name="Allen N."/>
            <person name="Allen T."/>
            <person name="An P."/>
            <person name="Anderson M."/>
            <person name="Anderson S."/>
            <person name="Arachchi H."/>
            <person name="Armbruster J."/>
            <person name="Bachantsang P."/>
            <person name="Baldwin J."/>
            <person name="Barry A."/>
            <person name="Bayul T."/>
            <person name="Blitshsteyn B."/>
            <person name="Bloom T."/>
            <person name="Blye J."/>
            <person name="Boguslavskiy L."/>
            <person name="Borowsky M."/>
            <person name="Boukhgalter B."/>
            <person name="Brunache A."/>
            <person name="Butler J."/>
            <person name="Calixte N."/>
            <person name="Calvo S."/>
            <person name="Camarata J."/>
            <person name="Campo K."/>
            <person name="Chang J."/>
            <person name="Cheshatsang Y."/>
            <person name="Citroen M."/>
            <person name="Collymore A."/>
            <person name="Considine T."/>
            <person name="Cook A."/>
            <person name="Cooke P."/>
            <person name="Corum B."/>
            <person name="Cuomo C."/>
            <person name="David R."/>
            <person name="Dawoe T."/>
            <person name="Degray S."/>
            <person name="Dodge S."/>
            <person name="Dooley K."/>
            <person name="Dorje P."/>
            <person name="Dorjee K."/>
            <person name="Dorris L."/>
            <person name="Duffey N."/>
            <person name="Dupes A."/>
            <person name="Elkins T."/>
            <person name="Engels R."/>
            <person name="Erickson J."/>
            <person name="Farina A."/>
            <person name="Faro S."/>
            <person name="Ferreira P."/>
            <person name="Fischer H."/>
            <person name="Fitzgerald M."/>
            <person name="Foley K."/>
            <person name="Gage D."/>
            <person name="Galagan J."/>
            <person name="Gearin G."/>
            <person name="Gnerre S."/>
            <person name="Gnirke A."/>
            <person name="Goyette A."/>
            <person name="Graham J."/>
            <person name="Grandbois E."/>
            <person name="Gyaltsen K."/>
            <person name="Hafez N."/>
            <person name="Hagopian D."/>
            <person name="Hagos B."/>
            <person name="Hall J."/>
            <person name="Hatcher B."/>
            <person name="Heller A."/>
            <person name="Higgins H."/>
            <person name="Honan T."/>
            <person name="Horn A."/>
            <person name="Houde N."/>
            <person name="Hughes L."/>
            <person name="Hulme W."/>
            <person name="Husby E."/>
            <person name="Iliev I."/>
            <person name="Jaffe D."/>
            <person name="Jones C."/>
            <person name="Kamal M."/>
            <person name="Kamat A."/>
            <person name="Kamvysselis M."/>
            <person name="Karlsson E."/>
            <person name="Kells C."/>
            <person name="Kieu A."/>
            <person name="Kisner P."/>
            <person name="Kodira C."/>
            <person name="Kulbokas E."/>
            <person name="Labutti K."/>
            <person name="Lama D."/>
            <person name="Landers T."/>
            <person name="Leger J."/>
            <person name="Levine S."/>
            <person name="Lewis D."/>
            <person name="Lewis T."/>
            <person name="Lindblad-toh K."/>
            <person name="Liu X."/>
            <person name="Lokyitsang T."/>
            <person name="Lokyitsang Y."/>
            <person name="Lucien O."/>
            <person name="Lui A."/>
            <person name="Ma L.J."/>
            <person name="Mabbitt R."/>
            <person name="Macdonald J."/>
            <person name="Maclean C."/>
            <person name="Major J."/>
            <person name="Manning J."/>
            <person name="Marabella R."/>
            <person name="Maru K."/>
            <person name="Matthews C."/>
            <person name="Mauceli E."/>
            <person name="Mccarthy M."/>
            <person name="Mcdonough S."/>
            <person name="Mcghee T."/>
            <person name="Meldrim J."/>
            <person name="Meneus L."/>
            <person name="Mesirov J."/>
            <person name="Mihalev A."/>
            <person name="Mihova T."/>
            <person name="Mikkelsen T."/>
            <person name="Mlenga V."/>
            <person name="Moru K."/>
            <person name="Mozes J."/>
            <person name="Mulrain L."/>
            <person name="Munson G."/>
            <person name="Naylor J."/>
            <person name="Newes C."/>
            <person name="Nguyen C."/>
            <person name="Nguyen N."/>
            <person name="Nguyen T."/>
            <person name="Nicol R."/>
            <person name="Nielsen C."/>
            <person name="Nizzari M."/>
            <person name="Norbu C."/>
            <person name="Norbu N."/>
            <person name="O'donnell P."/>
            <person name="Okoawo O."/>
            <person name="O'leary S."/>
            <person name="Omotosho B."/>
            <person name="O'neill K."/>
            <person name="Osman S."/>
            <person name="Parker S."/>
            <person name="Perrin D."/>
            <person name="Phunkhang P."/>
            <person name="Piqani B."/>
            <person name="Purcell S."/>
            <person name="Rachupka T."/>
            <person name="Ramasamy U."/>
            <person name="Rameau R."/>
            <person name="Ray V."/>
            <person name="Raymond C."/>
            <person name="Retta R."/>
            <person name="Richardson S."/>
            <person name="Rise C."/>
            <person name="Rodriguez J."/>
            <person name="Rogers J."/>
            <person name="Rogov P."/>
            <person name="Rutman M."/>
            <person name="Schupbach R."/>
            <person name="Seaman C."/>
            <person name="Settipalli S."/>
            <person name="Sharpe T."/>
            <person name="Sheridan J."/>
            <person name="Sherpa N."/>
            <person name="Shi J."/>
            <person name="Smirnov S."/>
            <person name="Smith C."/>
            <person name="Sougnez C."/>
            <person name="Spencer B."/>
            <person name="Stalker J."/>
            <person name="Stange-thomann N."/>
            <person name="Stavropoulos S."/>
            <person name="Stetson K."/>
            <person name="Stone C."/>
            <person name="Stone S."/>
            <person name="Stubbs M."/>
            <person name="Talamas J."/>
            <person name="Tchuinga P."/>
            <person name="Tenzing P."/>
            <person name="Tesfaye S."/>
            <person name="Theodore J."/>
            <person name="Thoulutsang Y."/>
            <person name="Topham K."/>
            <person name="Towey S."/>
            <person name="Tsamla T."/>
            <person name="Tsomo N."/>
            <person name="Vallee D."/>
            <person name="Vassiliev H."/>
            <person name="Venkataraman V."/>
            <person name="Vinson J."/>
            <person name="Vo A."/>
            <person name="Wade C."/>
            <person name="Wang S."/>
            <person name="Wangchuk T."/>
            <person name="Wangdi T."/>
            <person name="Whittaker C."/>
            <person name="Wilkinson J."/>
            <person name="Wu Y."/>
            <person name="Wyman D."/>
            <person name="Yadav S."/>
            <person name="Yang S."/>
            <person name="Yang X."/>
            <person name="Yeager S."/>
            <person name="Yee E."/>
            <person name="Young G."/>
            <person name="Zainoun J."/>
            <person name="Zembeck L."/>
            <person name="Zimmer A."/>
            <person name="Zody M."/>
            <person name="Lander E."/>
        </authorList>
    </citation>
    <scope>NUCLEOTIDE SEQUENCE [LARGE SCALE GENOMIC DNA]</scope>
</reference>
<dbReference type="GeneTree" id="ENSGT00940000157856"/>
<reference evidence="2" key="2">
    <citation type="submission" date="2025-08" db="UniProtKB">
        <authorList>
            <consortium name="Ensembl"/>
        </authorList>
    </citation>
    <scope>IDENTIFICATION</scope>
</reference>
<accession>H2YWB1</accession>
<dbReference type="Proteomes" id="UP000007875">
    <property type="component" value="Unassembled WGS sequence"/>
</dbReference>
<organism evidence="2 3">
    <name type="scientific">Ciona savignyi</name>
    <name type="common">Pacific transparent sea squirt</name>
    <dbReference type="NCBI Taxonomy" id="51511"/>
    <lineage>
        <taxon>Eukaryota</taxon>
        <taxon>Metazoa</taxon>
        <taxon>Chordata</taxon>
        <taxon>Tunicata</taxon>
        <taxon>Ascidiacea</taxon>
        <taxon>Phlebobranchia</taxon>
        <taxon>Cionidae</taxon>
        <taxon>Ciona</taxon>
    </lineage>
</organism>
<keyword evidence="3" id="KW-1185">Reference proteome</keyword>
<evidence type="ECO:0000256" key="1">
    <source>
        <dbReference type="SAM" id="Phobius"/>
    </source>
</evidence>
<keyword evidence="1" id="KW-1133">Transmembrane helix</keyword>
<feature type="transmembrane region" description="Helical" evidence="1">
    <location>
        <begin position="33"/>
        <end position="58"/>
    </location>
</feature>
<dbReference type="HOGENOM" id="CLU_2966842_0_0_1"/>